<evidence type="ECO:0000313" key="4">
    <source>
        <dbReference type="Proteomes" id="UP000265719"/>
    </source>
</evidence>
<feature type="transmembrane region" description="Helical" evidence="2">
    <location>
        <begin position="214"/>
        <end position="233"/>
    </location>
</feature>
<evidence type="ECO:0000313" key="3">
    <source>
        <dbReference type="EMBL" id="UOE20961.1"/>
    </source>
</evidence>
<keyword evidence="2" id="KW-0472">Membrane</keyword>
<feature type="transmembrane region" description="Helical" evidence="2">
    <location>
        <begin position="124"/>
        <end position="145"/>
    </location>
</feature>
<feature type="transmembrane region" description="Helical" evidence="2">
    <location>
        <begin position="80"/>
        <end position="104"/>
    </location>
</feature>
<feature type="transmembrane region" description="Helical" evidence="2">
    <location>
        <begin position="245"/>
        <end position="263"/>
    </location>
</feature>
<dbReference type="Proteomes" id="UP000265719">
    <property type="component" value="Chromosome"/>
</dbReference>
<dbReference type="OrthoDB" id="4519123at2"/>
<dbReference type="EMBL" id="CP063196">
    <property type="protein sequence ID" value="UOE20961.1"/>
    <property type="molecule type" value="Genomic_DNA"/>
</dbReference>
<proteinExistence type="predicted"/>
<organism evidence="3 4">
    <name type="scientific">Thermobifida halotolerans</name>
    <dbReference type="NCBI Taxonomy" id="483545"/>
    <lineage>
        <taxon>Bacteria</taxon>
        <taxon>Bacillati</taxon>
        <taxon>Actinomycetota</taxon>
        <taxon>Actinomycetes</taxon>
        <taxon>Streptosporangiales</taxon>
        <taxon>Nocardiopsidaceae</taxon>
        <taxon>Thermobifida</taxon>
    </lineage>
</organism>
<feature type="transmembrane region" description="Helical" evidence="2">
    <location>
        <begin position="329"/>
        <end position="349"/>
    </location>
</feature>
<keyword evidence="4" id="KW-1185">Reference proteome</keyword>
<feature type="compositionally biased region" description="Polar residues" evidence="1">
    <location>
        <begin position="1"/>
        <end position="10"/>
    </location>
</feature>
<dbReference type="AlphaFoldDB" id="A0A399G6M9"/>
<dbReference type="KEGG" id="thao:NI17_007275"/>
<evidence type="ECO:0000256" key="2">
    <source>
        <dbReference type="SAM" id="Phobius"/>
    </source>
</evidence>
<keyword evidence="2" id="KW-1133">Transmembrane helix</keyword>
<feature type="region of interest" description="Disordered" evidence="1">
    <location>
        <begin position="1"/>
        <end position="23"/>
    </location>
</feature>
<dbReference type="RefSeq" id="WP_068693196.1">
    <property type="nucleotide sequence ID" value="NZ_CP063196.1"/>
</dbReference>
<reference evidence="3" key="1">
    <citation type="submission" date="2020-10" db="EMBL/GenBank/DDBJ databases">
        <title>De novo genome project of the cellulose decomposer Thermobifida halotolerans type strain.</title>
        <authorList>
            <person name="Nagy I."/>
            <person name="Horvath B."/>
            <person name="Kukolya J."/>
            <person name="Nagy I."/>
            <person name="Orsini M."/>
        </authorList>
    </citation>
    <scope>NUCLEOTIDE SEQUENCE</scope>
    <source>
        <strain evidence="3">DSM 44931</strain>
    </source>
</reference>
<accession>A0A399G6M9</accession>
<evidence type="ECO:0000256" key="1">
    <source>
        <dbReference type="SAM" id="MobiDB-lite"/>
    </source>
</evidence>
<feature type="transmembrane region" description="Helical" evidence="2">
    <location>
        <begin position="41"/>
        <end position="59"/>
    </location>
</feature>
<sequence length="361" mass="38922">MTGPTESSSQPGSPSAPRHAPRPRADWAALGADLRAAVPDAIAALVVTAVIFVVLYVRIDSGSSQTLQVMPFLADADEYWMYWLCQAFGWSALLWAWLTVMLGLVRSSGRPRWMPFGHAGVERWHRTTGLTTIGLMFAHAFMFFAELVRGNEDGLGWGALLLSAFVDVFVPGGYSTGTGRVAILLGLIALYLSIPLGLAYYFRFRTGSRLWRALHRFIVVVYALSVWHTLLYGTNVWFGGWFRTTVWALQVPVAALLLVRLLAPARPGERLRLRDPAARPRFLPAAARLGGRIAVAASVVVLLGVTITGRDGGRVPGEEAGGMVVGPGTVWVGLALLLLVIAVVVRAVGRGGRPAPDRSGG</sequence>
<name>A0A399G6M9_9ACTN</name>
<gene>
    <name evidence="3" type="ORF">NI17_007275</name>
</gene>
<protein>
    <submittedName>
        <fullName evidence="3">Ferric reductase-like transmembrane domain-containing protein</fullName>
    </submittedName>
</protein>
<feature type="transmembrane region" description="Helical" evidence="2">
    <location>
        <begin position="181"/>
        <end position="202"/>
    </location>
</feature>
<feature type="transmembrane region" description="Helical" evidence="2">
    <location>
        <begin position="157"/>
        <end position="175"/>
    </location>
</feature>
<keyword evidence="2 3" id="KW-0812">Transmembrane</keyword>
<feature type="transmembrane region" description="Helical" evidence="2">
    <location>
        <begin position="289"/>
        <end position="309"/>
    </location>
</feature>